<keyword evidence="7" id="KW-0560">Oxidoreductase</keyword>
<dbReference type="NCBIfam" id="NF004231">
    <property type="entry name" value="PRK05679.1"/>
    <property type="match status" value="1"/>
</dbReference>
<dbReference type="GeneID" id="25029845"/>
<feature type="domain" description="Pyridoxamine 5'-phosphate oxidase N-terminal" evidence="9">
    <location>
        <begin position="70"/>
        <end position="188"/>
    </location>
</feature>
<dbReference type="Pfam" id="PF10590">
    <property type="entry name" value="PNP_phzG_C"/>
    <property type="match status" value="1"/>
</dbReference>
<protein>
    <recommendedName>
        <fullName evidence="4">pyridoxal 5'-phosphate synthase</fullName>
        <ecNumber evidence="4">1.4.3.5</ecNumber>
    </recommendedName>
</protein>
<dbReference type="OMA" id="AYFRTRP"/>
<evidence type="ECO:0000256" key="4">
    <source>
        <dbReference type="ARBA" id="ARBA00012801"/>
    </source>
</evidence>
<keyword evidence="12" id="KW-1185">Reference proteome</keyword>
<dbReference type="HOGENOM" id="CLU_032263_2_0_1"/>
<name>S9R451_SCHOY</name>
<organism evidence="11 12">
    <name type="scientific">Schizosaccharomyces octosporus (strain yFS286)</name>
    <name type="common">Fission yeast</name>
    <name type="synonym">Octosporomyces octosporus</name>
    <dbReference type="NCBI Taxonomy" id="483514"/>
    <lineage>
        <taxon>Eukaryota</taxon>
        <taxon>Fungi</taxon>
        <taxon>Dikarya</taxon>
        <taxon>Ascomycota</taxon>
        <taxon>Taphrinomycotina</taxon>
        <taxon>Schizosaccharomycetes</taxon>
        <taxon>Schizosaccharomycetales</taxon>
        <taxon>Schizosaccharomycetaceae</taxon>
        <taxon>Schizosaccharomyces</taxon>
    </lineage>
</organism>
<evidence type="ECO:0000256" key="3">
    <source>
        <dbReference type="ARBA" id="ARBA00005037"/>
    </source>
</evidence>
<evidence type="ECO:0000256" key="5">
    <source>
        <dbReference type="ARBA" id="ARBA00022630"/>
    </source>
</evidence>
<evidence type="ECO:0000256" key="2">
    <source>
        <dbReference type="ARBA" id="ARBA00004738"/>
    </source>
</evidence>
<evidence type="ECO:0000313" key="11">
    <source>
        <dbReference type="EMBL" id="EPX73105.1"/>
    </source>
</evidence>
<dbReference type="PIRSF" id="PIRSF000190">
    <property type="entry name" value="Pyd_amn-ph_oxd"/>
    <property type="match status" value="1"/>
</dbReference>
<dbReference type="UniPathway" id="UPA01068">
    <property type="reaction ID" value="UER00304"/>
</dbReference>
<dbReference type="InterPro" id="IPR012349">
    <property type="entry name" value="Split_barrel_FMN-bd"/>
</dbReference>
<proteinExistence type="inferred from homology"/>
<dbReference type="VEuPathDB" id="FungiDB:SOCG_00861"/>
<dbReference type="PROSITE" id="PS01064">
    <property type="entry name" value="PYRIDOX_OXIDASE"/>
    <property type="match status" value="1"/>
</dbReference>
<dbReference type="EC" id="1.4.3.5" evidence="4"/>
<evidence type="ECO:0000256" key="8">
    <source>
        <dbReference type="SAM" id="Coils"/>
    </source>
</evidence>
<accession>S9R451</accession>
<evidence type="ECO:0000256" key="1">
    <source>
        <dbReference type="ARBA" id="ARBA00001917"/>
    </source>
</evidence>
<dbReference type="InterPro" id="IPR019576">
    <property type="entry name" value="Pyridoxamine_oxidase_dimer_C"/>
</dbReference>
<sequence length="249" mass="29118">MMRLGLPSIRHFVTNCSNKMSATDPTKEKLIFAPNRYQYTKASLHKEDLEGKDPLLLFNDWFQEASKDSAIQSPESTTLSSARLPSGRVSSRLVLLKELDHRGFIIFTNLETSKKAQDWETNPYASLSFWWESLQRQVRIEGIVEHLTREETEEYFQTRPRVSRIGAWASPQSTVIQDRKELEERVQSYKEKFGEDESVLVPAPKFWGGIRIVPLEIEFWQGGQYRLHDRFSFRRENLDSDYQLVRLSP</sequence>
<dbReference type="GO" id="GO:0004733">
    <property type="term" value="F:pyridoxamine phosphate oxidase activity"/>
    <property type="evidence" value="ECO:0007669"/>
    <property type="project" value="UniProtKB-EC"/>
</dbReference>
<dbReference type="Pfam" id="PF01243">
    <property type="entry name" value="PNPOx_N"/>
    <property type="match status" value="1"/>
</dbReference>
<dbReference type="PANTHER" id="PTHR10851">
    <property type="entry name" value="PYRIDOXINE-5-PHOSPHATE OXIDASE"/>
    <property type="match status" value="1"/>
</dbReference>
<dbReference type="PANTHER" id="PTHR10851:SF0">
    <property type="entry name" value="PYRIDOXINE-5'-PHOSPHATE OXIDASE"/>
    <property type="match status" value="1"/>
</dbReference>
<dbReference type="Proteomes" id="UP000016088">
    <property type="component" value="Unassembled WGS sequence"/>
</dbReference>
<evidence type="ECO:0000259" key="10">
    <source>
        <dbReference type="Pfam" id="PF10590"/>
    </source>
</evidence>
<dbReference type="NCBIfam" id="TIGR00558">
    <property type="entry name" value="pdxH"/>
    <property type="match status" value="1"/>
</dbReference>
<reference evidence="11 12" key="1">
    <citation type="journal article" date="2011" name="Science">
        <title>Comparative functional genomics of the fission yeasts.</title>
        <authorList>
            <person name="Rhind N."/>
            <person name="Chen Z."/>
            <person name="Yassour M."/>
            <person name="Thompson D.A."/>
            <person name="Haas B.J."/>
            <person name="Habib N."/>
            <person name="Wapinski I."/>
            <person name="Roy S."/>
            <person name="Lin M.F."/>
            <person name="Heiman D.I."/>
            <person name="Young S.K."/>
            <person name="Furuya K."/>
            <person name="Guo Y."/>
            <person name="Pidoux A."/>
            <person name="Chen H.M."/>
            <person name="Robbertse B."/>
            <person name="Goldberg J.M."/>
            <person name="Aoki K."/>
            <person name="Bayne E.H."/>
            <person name="Berlin A.M."/>
            <person name="Desjardins C.A."/>
            <person name="Dobbs E."/>
            <person name="Dukaj L."/>
            <person name="Fan L."/>
            <person name="FitzGerald M.G."/>
            <person name="French C."/>
            <person name="Gujja S."/>
            <person name="Hansen K."/>
            <person name="Keifenheim D."/>
            <person name="Levin J.Z."/>
            <person name="Mosher R.A."/>
            <person name="Mueller C.A."/>
            <person name="Pfiffner J."/>
            <person name="Priest M."/>
            <person name="Russ C."/>
            <person name="Smialowska A."/>
            <person name="Swoboda P."/>
            <person name="Sykes S.M."/>
            <person name="Vaughn M."/>
            <person name="Vengrova S."/>
            <person name="Yoder R."/>
            <person name="Zeng Q."/>
            <person name="Allshire R."/>
            <person name="Baulcombe D."/>
            <person name="Birren B.W."/>
            <person name="Brown W."/>
            <person name="Ekwall K."/>
            <person name="Kellis M."/>
            <person name="Leatherwood J."/>
            <person name="Levin H."/>
            <person name="Margalit H."/>
            <person name="Martienssen R."/>
            <person name="Nieduszynski C.A."/>
            <person name="Spatafora J.W."/>
            <person name="Friedman N."/>
            <person name="Dalgaard J.Z."/>
            <person name="Baumann P."/>
            <person name="Niki H."/>
            <person name="Regev A."/>
            <person name="Nusbaum C."/>
        </authorList>
    </citation>
    <scope>NUCLEOTIDE SEQUENCE [LARGE SCALE GENOMIC DNA]</scope>
    <source>
        <strain evidence="12">yFS286</strain>
    </source>
</reference>
<comment type="pathway">
    <text evidence="3">Cofactor metabolism; pyridoxal 5'-phosphate salvage; pyridoxal 5'-phosphate from pyridoxine 5'-phosphate: step 1/1.</text>
</comment>
<evidence type="ECO:0000259" key="9">
    <source>
        <dbReference type="Pfam" id="PF01243"/>
    </source>
</evidence>
<dbReference type="GO" id="GO:0010181">
    <property type="term" value="F:FMN binding"/>
    <property type="evidence" value="ECO:0007669"/>
    <property type="project" value="EnsemblFungi"/>
</dbReference>
<dbReference type="EMBL" id="KE503207">
    <property type="protein sequence ID" value="EPX73105.1"/>
    <property type="molecule type" value="Genomic_DNA"/>
</dbReference>
<dbReference type="eggNOG" id="KOG2586">
    <property type="taxonomic scope" value="Eukaryota"/>
</dbReference>
<dbReference type="InterPro" id="IPR011576">
    <property type="entry name" value="Pyridox_Oxase_N"/>
</dbReference>
<evidence type="ECO:0000256" key="6">
    <source>
        <dbReference type="ARBA" id="ARBA00022643"/>
    </source>
</evidence>
<comment type="cofactor">
    <cofactor evidence="1">
        <name>FMN</name>
        <dbReference type="ChEBI" id="CHEBI:58210"/>
    </cofactor>
</comment>
<dbReference type="GO" id="GO:0005758">
    <property type="term" value="C:mitochondrial intermembrane space"/>
    <property type="evidence" value="ECO:0007669"/>
    <property type="project" value="EnsemblFungi"/>
</dbReference>
<dbReference type="HAMAP" id="MF_01629">
    <property type="entry name" value="PdxH"/>
    <property type="match status" value="1"/>
</dbReference>
<dbReference type="SUPFAM" id="SSF50475">
    <property type="entry name" value="FMN-binding split barrel"/>
    <property type="match status" value="1"/>
</dbReference>
<comment type="pathway">
    <text evidence="2">Cofactor metabolism; pyridoxal 5'-phosphate salvage; pyridoxal 5'-phosphate from pyridoxamine 5'-phosphate: step 1/1.</text>
</comment>
<feature type="coiled-coil region" evidence="8">
    <location>
        <begin position="172"/>
        <end position="199"/>
    </location>
</feature>
<dbReference type="RefSeq" id="XP_013018735.1">
    <property type="nucleotide sequence ID" value="XM_013163281.1"/>
</dbReference>
<evidence type="ECO:0000313" key="12">
    <source>
        <dbReference type="Proteomes" id="UP000016088"/>
    </source>
</evidence>
<keyword evidence="5" id="KW-0285">Flavoprotein</keyword>
<dbReference type="GO" id="GO:0008615">
    <property type="term" value="P:pyridoxine biosynthetic process"/>
    <property type="evidence" value="ECO:0007669"/>
    <property type="project" value="InterPro"/>
</dbReference>
<dbReference type="InterPro" id="IPR000659">
    <property type="entry name" value="Pyridox_Oxase"/>
</dbReference>
<evidence type="ECO:0000256" key="7">
    <source>
        <dbReference type="ARBA" id="ARBA00023002"/>
    </source>
</evidence>
<dbReference type="InterPro" id="IPR019740">
    <property type="entry name" value="Pyridox_Oxase_CS"/>
</dbReference>
<keyword evidence="6" id="KW-0288">FMN</keyword>
<dbReference type="OrthoDB" id="303614at2759"/>
<dbReference type="Gene3D" id="2.30.110.10">
    <property type="entry name" value="Electron Transport, Fmn-binding Protein, Chain A"/>
    <property type="match status" value="1"/>
</dbReference>
<dbReference type="AlphaFoldDB" id="S9R451"/>
<keyword evidence="8" id="KW-0175">Coiled coil</keyword>
<gene>
    <name evidence="11" type="ORF">SOCG_00861</name>
</gene>
<feature type="domain" description="Pyridoxine 5'-phosphate oxidase dimerisation C-terminal" evidence="10">
    <location>
        <begin position="207"/>
        <end position="249"/>
    </location>
</feature>